<evidence type="ECO:0000256" key="11">
    <source>
        <dbReference type="ARBA" id="ARBA00023075"/>
    </source>
</evidence>
<evidence type="ECO:0000256" key="10">
    <source>
        <dbReference type="ARBA" id="ARBA00023065"/>
    </source>
</evidence>
<protein>
    <recommendedName>
        <fullName evidence="14">Na(+)-translocating NADH-quinone reductase subunit E</fullName>
        <shortName evidence="14">Na(+)-NQR subunit E</shortName>
        <shortName evidence="14">Na(+)-translocating NQR subunit E</shortName>
        <ecNumber evidence="14">7.2.1.1</ecNumber>
    </recommendedName>
    <alternativeName>
        <fullName evidence="14">NQR complex subunit E</fullName>
    </alternativeName>
    <alternativeName>
        <fullName evidence="14">NQR-1 subunit E</fullName>
    </alternativeName>
</protein>
<feature type="transmembrane region" description="Helical" evidence="14">
    <location>
        <begin position="110"/>
        <end position="132"/>
    </location>
</feature>
<comment type="function">
    <text evidence="14">NQR complex catalyzes the reduction of ubiquinone-1 to ubiquinol by two successive reactions, coupled with the transport of Na(+) ions from the cytoplasm to the periplasm. NqrA to NqrE are probably involved in the second step, the conversion of ubisemiquinone to ubiquinol.</text>
</comment>
<evidence type="ECO:0000256" key="3">
    <source>
        <dbReference type="ARBA" id="ARBA00022475"/>
    </source>
</evidence>
<dbReference type="EMBL" id="JAAIKR010000001">
    <property type="protein sequence ID" value="MBR9726438.1"/>
    <property type="molecule type" value="Genomic_DNA"/>
</dbReference>
<comment type="catalytic activity">
    <reaction evidence="14">
        <text>a ubiquinone + n Na(+)(in) + NADH + H(+) = a ubiquinol + n Na(+)(out) + NAD(+)</text>
        <dbReference type="Rhea" id="RHEA:47748"/>
        <dbReference type="Rhea" id="RHEA-COMP:9565"/>
        <dbReference type="Rhea" id="RHEA-COMP:9566"/>
        <dbReference type="ChEBI" id="CHEBI:15378"/>
        <dbReference type="ChEBI" id="CHEBI:16389"/>
        <dbReference type="ChEBI" id="CHEBI:17976"/>
        <dbReference type="ChEBI" id="CHEBI:29101"/>
        <dbReference type="ChEBI" id="CHEBI:57540"/>
        <dbReference type="ChEBI" id="CHEBI:57945"/>
        <dbReference type="EC" id="7.2.1.1"/>
    </reaction>
</comment>
<reference evidence="15 16" key="1">
    <citation type="submission" date="2020-02" db="EMBL/GenBank/DDBJ databases">
        <title>Shewanella WXL01 sp. nov., a marine bacterium isolated from green algae in Luhuitou Fringing Reef (Northern South China Sea).</title>
        <authorList>
            <person name="Wang X."/>
        </authorList>
    </citation>
    <scope>NUCLEOTIDE SEQUENCE [LARGE SCALE GENOMIC DNA]</scope>
    <source>
        <strain evidence="15 16">MCCC 1A01895</strain>
    </source>
</reference>
<keyword evidence="2 14" id="KW-0813">Transport</keyword>
<comment type="caution">
    <text evidence="15">The sequence shown here is derived from an EMBL/GenBank/DDBJ whole genome shotgun (WGS) entry which is preliminary data.</text>
</comment>
<evidence type="ECO:0000256" key="1">
    <source>
        <dbReference type="ARBA" id="ARBA00004127"/>
    </source>
</evidence>
<dbReference type="PANTHER" id="PTHR30335:SF1">
    <property type="entry name" value="NA(+)-TRANSLOCATING NADH-QUINONE REDUCTASE SUBUNIT E"/>
    <property type="match status" value="1"/>
</dbReference>
<keyword evidence="11 14" id="KW-0830">Ubiquinone</keyword>
<feature type="transmembrane region" description="Helical" evidence="14">
    <location>
        <begin position="80"/>
        <end position="98"/>
    </location>
</feature>
<organism evidence="15 16">
    <name type="scientific">Shewanella intestini</name>
    <dbReference type="NCBI Taxonomy" id="2017544"/>
    <lineage>
        <taxon>Bacteria</taxon>
        <taxon>Pseudomonadati</taxon>
        <taxon>Pseudomonadota</taxon>
        <taxon>Gammaproteobacteria</taxon>
        <taxon>Alteromonadales</taxon>
        <taxon>Shewanellaceae</taxon>
        <taxon>Shewanella</taxon>
    </lineage>
</organism>
<dbReference type="PANTHER" id="PTHR30335">
    <property type="entry name" value="INTEGRAL MEMBRANE PROTEIN OF SOXR-REDUCING COMPLEX"/>
    <property type="match status" value="1"/>
</dbReference>
<name>A0ABS5HY28_9GAMM</name>
<feature type="transmembrane region" description="Helical" evidence="14">
    <location>
        <begin position="12"/>
        <end position="31"/>
    </location>
</feature>
<keyword evidence="3 14" id="KW-1003">Cell membrane</keyword>
<dbReference type="HAMAP" id="MF_00429">
    <property type="entry name" value="NqrE"/>
    <property type="match status" value="1"/>
</dbReference>
<feature type="transmembrane region" description="Helical" evidence="14">
    <location>
        <begin position="144"/>
        <end position="164"/>
    </location>
</feature>
<evidence type="ECO:0000256" key="2">
    <source>
        <dbReference type="ARBA" id="ARBA00022448"/>
    </source>
</evidence>
<keyword evidence="16" id="KW-1185">Reference proteome</keyword>
<keyword evidence="6 14" id="KW-1278">Translocase</keyword>
<keyword evidence="9 14" id="KW-0915">Sodium</keyword>
<comment type="similarity">
    <text evidence="14">Belongs to the NqrDE/RnfAE family.</text>
</comment>
<dbReference type="Proteomes" id="UP000811844">
    <property type="component" value="Unassembled WGS sequence"/>
</dbReference>
<dbReference type="PIRSF" id="PIRSF006102">
    <property type="entry name" value="NQR_DE"/>
    <property type="match status" value="1"/>
</dbReference>
<evidence type="ECO:0000256" key="6">
    <source>
        <dbReference type="ARBA" id="ARBA00022967"/>
    </source>
</evidence>
<comment type="subunit">
    <text evidence="14">Composed of six subunits; NqrA, NqrB, NqrC, NqrD, NqrE and NqrF.</text>
</comment>
<dbReference type="InterPro" id="IPR003667">
    <property type="entry name" value="NqrDE/RnfAE"/>
</dbReference>
<feature type="transmembrane region" description="Helical" evidence="14">
    <location>
        <begin position="38"/>
        <end position="60"/>
    </location>
</feature>
<dbReference type="InterPro" id="IPR050133">
    <property type="entry name" value="NqrDE/RnfAE_oxidrdctase"/>
</dbReference>
<keyword evidence="7 14" id="KW-1133">Transmembrane helix</keyword>
<evidence type="ECO:0000256" key="4">
    <source>
        <dbReference type="ARBA" id="ARBA00022519"/>
    </source>
</evidence>
<gene>
    <name evidence="14 15" type="primary">nqrE</name>
    <name evidence="15" type="ORF">G3R48_00310</name>
</gene>
<evidence type="ECO:0000256" key="13">
    <source>
        <dbReference type="ARBA" id="ARBA00023201"/>
    </source>
</evidence>
<keyword evidence="8 14" id="KW-0520">NAD</keyword>
<keyword evidence="13 14" id="KW-0739">Sodium transport</keyword>
<keyword evidence="12 14" id="KW-0472">Membrane</keyword>
<evidence type="ECO:0000256" key="5">
    <source>
        <dbReference type="ARBA" id="ARBA00022692"/>
    </source>
</evidence>
<dbReference type="NCBIfam" id="TIGR01940">
    <property type="entry name" value="nqrE"/>
    <property type="match status" value="1"/>
</dbReference>
<evidence type="ECO:0000256" key="14">
    <source>
        <dbReference type="HAMAP-Rule" id="MF_00429"/>
    </source>
</evidence>
<accession>A0ABS5HY28</accession>
<evidence type="ECO:0000256" key="12">
    <source>
        <dbReference type="ARBA" id="ARBA00023136"/>
    </source>
</evidence>
<sequence length="202" mass="21666">MEHYISLLIRSVFIENMALSFFLGMCTFLAVSKKVKTSMGLGVAVIVVLAISVPTNQIIYQSFLAPGALAWAGIPEADLSFLKFITFIGVIAALVQILEMTLDKYFPPLYNALGIFLPLITVNCAIFGAVSFMVERDYSLGESVVFGIGSGIGWALALVLLAGIREKMKYSDVPDGLRGLGITFVTAGLMALGFMSFSGVSL</sequence>
<proteinExistence type="inferred from homology"/>
<keyword evidence="4" id="KW-0997">Cell inner membrane</keyword>
<evidence type="ECO:0000313" key="16">
    <source>
        <dbReference type="Proteomes" id="UP000811844"/>
    </source>
</evidence>
<dbReference type="RefSeq" id="WP_153661357.1">
    <property type="nucleotide sequence ID" value="NZ_JAAIKR010000001.1"/>
</dbReference>
<keyword evidence="5 14" id="KW-0812">Transmembrane</keyword>
<dbReference type="EC" id="7.2.1.1" evidence="14"/>
<feature type="transmembrane region" description="Helical" evidence="14">
    <location>
        <begin position="176"/>
        <end position="197"/>
    </location>
</feature>
<keyword evidence="10 14" id="KW-0406">Ion transport</keyword>
<evidence type="ECO:0000256" key="7">
    <source>
        <dbReference type="ARBA" id="ARBA00022989"/>
    </source>
</evidence>
<dbReference type="InterPro" id="IPR010967">
    <property type="entry name" value="NqrE"/>
</dbReference>
<dbReference type="Pfam" id="PF02508">
    <property type="entry name" value="Rnf-Nqr"/>
    <property type="match status" value="1"/>
</dbReference>
<evidence type="ECO:0000256" key="8">
    <source>
        <dbReference type="ARBA" id="ARBA00023027"/>
    </source>
</evidence>
<comment type="subcellular location">
    <subcellularLocation>
        <location evidence="14">Cell membrane</location>
        <topology evidence="14">Multi-pass membrane protein</topology>
    </subcellularLocation>
    <subcellularLocation>
        <location evidence="1">Endomembrane system</location>
        <topology evidence="1">Multi-pass membrane protein</topology>
    </subcellularLocation>
</comment>
<evidence type="ECO:0000313" key="15">
    <source>
        <dbReference type="EMBL" id="MBR9726438.1"/>
    </source>
</evidence>
<evidence type="ECO:0000256" key="9">
    <source>
        <dbReference type="ARBA" id="ARBA00023053"/>
    </source>
</evidence>